<dbReference type="AlphaFoldDB" id="A0A8J9SGN5"/>
<gene>
    <name evidence="16" type="ORF">PTTT1_LOCUS9697</name>
</gene>
<evidence type="ECO:0000256" key="5">
    <source>
        <dbReference type="ARBA" id="ARBA00022692"/>
    </source>
</evidence>
<comment type="subcellular location">
    <subcellularLocation>
        <location evidence="1">Cell membrane</location>
        <topology evidence="1">Multi-pass membrane protein</topology>
    </subcellularLocation>
</comment>
<dbReference type="Pfam" id="PF00520">
    <property type="entry name" value="Ion_trans"/>
    <property type="match status" value="1"/>
</dbReference>
<evidence type="ECO:0000256" key="4">
    <source>
        <dbReference type="ARBA" id="ARBA00022475"/>
    </source>
</evidence>
<evidence type="ECO:0000259" key="15">
    <source>
        <dbReference type="Pfam" id="PF00520"/>
    </source>
</evidence>
<keyword evidence="8" id="KW-0175">Coiled coil</keyword>
<keyword evidence="9" id="KW-0406">Ion transport</keyword>
<evidence type="ECO:0000256" key="11">
    <source>
        <dbReference type="ARBA" id="ARBA00023303"/>
    </source>
</evidence>
<feature type="region of interest" description="Disordered" evidence="13">
    <location>
        <begin position="1"/>
        <end position="33"/>
    </location>
</feature>
<evidence type="ECO:0000256" key="1">
    <source>
        <dbReference type="ARBA" id="ARBA00004651"/>
    </source>
</evidence>
<organism evidence="16">
    <name type="scientific">Phaeodactylum tricornutum</name>
    <name type="common">Diatom</name>
    <dbReference type="NCBI Taxonomy" id="2850"/>
    <lineage>
        <taxon>Eukaryota</taxon>
        <taxon>Sar</taxon>
        <taxon>Stramenopiles</taxon>
        <taxon>Ochrophyta</taxon>
        <taxon>Bacillariophyta</taxon>
        <taxon>Bacillariophyceae</taxon>
        <taxon>Bacillariophycidae</taxon>
        <taxon>Naviculales</taxon>
        <taxon>Phaeodactylaceae</taxon>
        <taxon>Phaeodactylum</taxon>
    </lineage>
</organism>
<dbReference type="PANTHER" id="PTHR46480">
    <property type="entry name" value="F20B24.22"/>
    <property type="match status" value="1"/>
</dbReference>
<dbReference type="InterPro" id="IPR027359">
    <property type="entry name" value="Volt_channel_dom_sf"/>
</dbReference>
<evidence type="ECO:0000256" key="8">
    <source>
        <dbReference type="ARBA" id="ARBA00023054"/>
    </source>
</evidence>
<evidence type="ECO:0000256" key="9">
    <source>
        <dbReference type="ARBA" id="ARBA00023065"/>
    </source>
</evidence>
<protein>
    <recommendedName>
        <fullName evidence="2">Voltage-gated hydrogen channel 1</fullName>
    </recommendedName>
    <alternativeName>
        <fullName evidence="12">Hydrogen voltage-gated channel 1</fullName>
    </alternativeName>
</protein>
<reference evidence="16" key="1">
    <citation type="submission" date="2022-02" db="EMBL/GenBank/DDBJ databases">
        <authorList>
            <person name="Giguere J D."/>
        </authorList>
    </citation>
    <scope>NUCLEOTIDE SEQUENCE</scope>
    <source>
        <strain evidence="16">CCAP 1055/1</strain>
    </source>
</reference>
<keyword evidence="4" id="KW-1003">Cell membrane</keyword>
<dbReference type="InterPro" id="IPR005821">
    <property type="entry name" value="Ion_trans_dom"/>
</dbReference>
<keyword evidence="7 14" id="KW-1133">Transmembrane helix</keyword>
<dbReference type="Proteomes" id="UP000836788">
    <property type="component" value="Chromosome 11"/>
</dbReference>
<dbReference type="GO" id="GO:0030171">
    <property type="term" value="F:voltage-gated proton channel activity"/>
    <property type="evidence" value="ECO:0007669"/>
    <property type="project" value="InterPro"/>
</dbReference>
<evidence type="ECO:0000256" key="12">
    <source>
        <dbReference type="ARBA" id="ARBA00031989"/>
    </source>
</evidence>
<evidence type="ECO:0000256" key="13">
    <source>
        <dbReference type="SAM" id="MobiDB-lite"/>
    </source>
</evidence>
<keyword evidence="3" id="KW-0813">Transport</keyword>
<dbReference type="GO" id="GO:0005886">
    <property type="term" value="C:plasma membrane"/>
    <property type="evidence" value="ECO:0007669"/>
    <property type="project" value="UniProtKB-SubCell"/>
</dbReference>
<dbReference type="PANTHER" id="PTHR46480:SF1">
    <property type="entry name" value="VOLTAGE-GATED HYDROGEN CHANNEL 1"/>
    <property type="match status" value="1"/>
</dbReference>
<keyword evidence="11" id="KW-0407">Ion channel</keyword>
<evidence type="ECO:0000256" key="7">
    <source>
        <dbReference type="ARBA" id="ARBA00022989"/>
    </source>
</evidence>
<dbReference type="InterPro" id="IPR031846">
    <property type="entry name" value="Hvcn1"/>
</dbReference>
<sequence length="338" mass="38396">MKDREAQEQMSREDWEEAPAEGSSPEKDLEQNRPKLQGRLSVGSLNFGIPTNKGAQDHVDAHHGKQSWRYRVLSSLHSQPIQITLSCLLLLDVIILFVEIFLLAQFPPCHVIERDAISCCPSRGENVSERFLASTDHHNFCEDGLESTEYLAGCDSHKWHRVHTTEKVLFGLTITILCVFMVELNITMVALKPLIFFRQLFYLLDYIIVAVSLALELTFHFLSEDVVASFVGILVIARIWRFIRIGHGLIEVATEISHTKYQSLLSYAEELEDLLHGHNIDIPDSLRLTKFESNDLLSQIERDHRHHRHTSKQSSTAKSIDGKALSSRSPSEEKTAST</sequence>
<feature type="compositionally biased region" description="Basic and acidic residues" evidence="13">
    <location>
        <begin position="24"/>
        <end position="33"/>
    </location>
</feature>
<evidence type="ECO:0000256" key="14">
    <source>
        <dbReference type="SAM" id="Phobius"/>
    </source>
</evidence>
<evidence type="ECO:0000256" key="6">
    <source>
        <dbReference type="ARBA" id="ARBA00022882"/>
    </source>
</evidence>
<keyword evidence="5 14" id="KW-0812">Transmembrane</keyword>
<feature type="region of interest" description="Disordered" evidence="13">
    <location>
        <begin position="302"/>
        <end position="338"/>
    </location>
</feature>
<feature type="transmembrane region" description="Helical" evidence="14">
    <location>
        <begin position="168"/>
        <end position="188"/>
    </location>
</feature>
<feature type="compositionally biased region" description="Basic and acidic residues" evidence="13">
    <location>
        <begin position="1"/>
        <end position="13"/>
    </location>
</feature>
<feature type="transmembrane region" description="Helical" evidence="14">
    <location>
        <begin position="200"/>
        <end position="220"/>
    </location>
</feature>
<accession>A0A8J9SGN5</accession>
<proteinExistence type="predicted"/>
<name>A0A8J9SGN5_PHATR</name>
<evidence type="ECO:0000256" key="3">
    <source>
        <dbReference type="ARBA" id="ARBA00022448"/>
    </source>
</evidence>
<dbReference type="Gene3D" id="1.20.120.350">
    <property type="entry name" value="Voltage-gated potassium channels. Chain C"/>
    <property type="match status" value="1"/>
</dbReference>
<feature type="domain" description="Ion transport" evidence="15">
    <location>
        <begin position="164"/>
        <end position="249"/>
    </location>
</feature>
<dbReference type="EMBL" id="OU594952">
    <property type="protein sequence ID" value="CAG9279315.1"/>
    <property type="molecule type" value="Genomic_DNA"/>
</dbReference>
<evidence type="ECO:0000256" key="10">
    <source>
        <dbReference type="ARBA" id="ARBA00023136"/>
    </source>
</evidence>
<evidence type="ECO:0000313" key="16">
    <source>
        <dbReference type="EMBL" id="CAG9279315.1"/>
    </source>
</evidence>
<evidence type="ECO:0000256" key="2">
    <source>
        <dbReference type="ARBA" id="ARBA00015897"/>
    </source>
</evidence>
<keyword evidence="6" id="KW-0851">Voltage-gated channel</keyword>
<dbReference type="GO" id="GO:0034702">
    <property type="term" value="C:monoatomic ion channel complex"/>
    <property type="evidence" value="ECO:0007669"/>
    <property type="project" value="UniProtKB-KW"/>
</dbReference>
<keyword evidence="10 14" id="KW-0472">Membrane</keyword>